<evidence type="ECO:0000313" key="3">
    <source>
        <dbReference type="Proteomes" id="UP001501470"/>
    </source>
</evidence>
<dbReference type="Proteomes" id="UP001501470">
    <property type="component" value="Unassembled WGS sequence"/>
</dbReference>
<evidence type="ECO:0000256" key="1">
    <source>
        <dbReference type="SAM" id="MobiDB-lite"/>
    </source>
</evidence>
<comment type="caution">
    <text evidence="2">The sequence shown here is derived from an EMBL/GenBank/DDBJ whole genome shotgun (WGS) entry which is preliminary data.</text>
</comment>
<organism evidence="2 3">
    <name type="scientific">Dactylosporangium maewongense</name>
    <dbReference type="NCBI Taxonomy" id="634393"/>
    <lineage>
        <taxon>Bacteria</taxon>
        <taxon>Bacillati</taxon>
        <taxon>Actinomycetota</taxon>
        <taxon>Actinomycetes</taxon>
        <taxon>Micromonosporales</taxon>
        <taxon>Micromonosporaceae</taxon>
        <taxon>Dactylosporangium</taxon>
    </lineage>
</organism>
<sequence length="106" mass="11696">MRTAAIQRKARWIPGRRVAVQLPVACVSPCGRAVAWVVPIPKAPLPVPSSRIVGREQRLSGRLTTRVRAAFIYVTTDETSFHSAKRGLKAVGQSPEQTPERKQAIR</sequence>
<protein>
    <recommendedName>
        <fullName evidence="4">Transposase</fullName>
    </recommendedName>
</protein>
<accession>A0ABN1ZI60</accession>
<keyword evidence="3" id="KW-1185">Reference proteome</keyword>
<dbReference type="EMBL" id="BAAAQD010000001">
    <property type="protein sequence ID" value="GAA1499629.1"/>
    <property type="molecule type" value="Genomic_DNA"/>
</dbReference>
<reference evidence="2 3" key="1">
    <citation type="journal article" date="2019" name="Int. J. Syst. Evol. Microbiol.">
        <title>The Global Catalogue of Microorganisms (GCM) 10K type strain sequencing project: providing services to taxonomists for standard genome sequencing and annotation.</title>
        <authorList>
            <consortium name="The Broad Institute Genomics Platform"/>
            <consortium name="The Broad Institute Genome Sequencing Center for Infectious Disease"/>
            <person name="Wu L."/>
            <person name="Ma J."/>
        </authorList>
    </citation>
    <scope>NUCLEOTIDE SEQUENCE [LARGE SCALE GENOMIC DNA]</scope>
    <source>
        <strain evidence="2 3">JCM 15933</strain>
    </source>
</reference>
<gene>
    <name evidence="2" type="ORF">GCM10009827_002450</name>
</gene>
<evidence type="ECO:0008006" key="4">
    <source>
        <dbReference type="Google" id="ProtNLM"/>
    </source>
</evidence>
<proteinExistence type="predicted"/>
<name>A0ABN1ZI60_9ACTN</name>
<evidence type="ECO:0000313" key="2">
    <source>
        <dbReference type="EMBL" id="GAA1499629.1"/>
    </source>
</evidence>
<feature type="region of interest" description="Disordered" evidence="1">
    <location>
        <begin position="81"/>
        <end position="106"/>
    </location>
</feature>